<dbReference type="AlphaFoldDB" id="A0A6G1KCK6"/>
<dbReference type="GO" id="GO:0020037">
    <property type="term" value="F:heme binding"/>
    <property type="evidence" value="ECO:0007669"/>
    <property type="project" value="InterPro"/>
</dbReference>
<feature type="transmembrane region" description="Helical" evidence="2">
    <location>
        <begin position="220"/>
        <end position="241"/>
    </location>
</feature>
<dbReference type="Pfam" id="PF00067">
    <property type="entry name" value="p450"/>
    <property type="match status" value="1"/>
</dbReference>
<name>A0A6G1KCK6_9PLEO</name>
<feature type="transmembrane region" description="Helical" evidence="2">
    <location>
        <begin position="15"/>
        <end position="35"/>
    </location>
</feature>
<keyword evidence="2" id="KW-1133">Transmembrane helix</keyword>
<dbReference type="GO" id="GO:0016705">
    <property type="term" value="F:oxidoreductase activity, acting on paired donors, with incorporation or reduction of molecular oxygen"/>
    <property type="evidence" value="ECO:0007669"/>
    <property type="project" value="InterPro"/>
</dbReference>
<organism evidence="3 4">
    <name type="scientific">Pleomassaria siparia CBS 279.74</name>
    <dbReference type="NCBI Taxonomy" id="1314801"/>
    <lineage>
        <taxon>Eukaryota</taxon>
        <taxon>Fungi</taxon>
        <taxon>Dikarya</taxon>
        <taxon>Ascomycota</taxon>
        <taxon>Pezizomycotina</taxon>
        <taxon>Dothideomycetes</taxon>
        <taxon>Pleosporomycetidae</taxon>
        <taxon>Pleosporales</taxon>
        <taxon>Pleomassariaceae</taxon>
        <taxon>Pleomassaria</taxon>
    </lineage>
</organism>
<protein>
    <submittedName>
        <fullName evidence="3">Cytochrome P450</fullName>
    </submittedName>
</protein>
<keyword evidence="1" id="KW-0479">Metal-binding</keyword>
<accession>A0A6G1KCK6</accession>
<sequence>MALLSDVVSGTSLRTWLFVVFPISFVFYYAGWIVYARTLHPLASVPGPFWPSISRTWLMYRMYRGDLEHFHRELHDKFGPLVRVAPDEVVSNDPSAIPLIFRVQKPLEKTVWYLVWRAVPHISNQPDMFTSIDEKEHAAYRRIVGGYYAMSSILRNEDQLDGCVNLFIERLGEFADRKEDFDFGLWLEMYTFDVIGAVFYGEQFGSLKNRHDHRNYIRSIHLAMPLLSVLAMTPVYLRYLIMACAVTIPKLLRAVIAVDGIRTISIHKTKQRVKALEAGTSTKSHDILSQLLILVQERGEKVGFTANDTTAEMWTGVMAGADSTAVALRAIFYYMMKHPETLAKAQAEVDAAFSAGTLSSPPKYNEVLALPYICAVIKESTRLFPSFQVSMQRYSPTHGIELSGKHIPAGYRVGMNPKIIQCDKGVFGDDADEFNPERWLESDQRTKAMDKAYIAFGTGTRSCTGKNLAMAEIHKIVPEILHHFTPRMAHDRPWKTHNATFVLQSDVICRFTRRTAA</sequence>
<keyword evidence="2" id="KW-0812">Transmembrane</keyword>
<proteinExistence type="predicted"/>
<dbReference type="PANTHER" id="PTHR24305:SF229">
    <property type="entry name" value="P450, PUTATIVE (EUROFUNG)-RELATED"/>
    <property type="match status" value="1"/>
</dbReference>
<feature type="binding site" description="axial binding residue" evidence="1">
    <location>
        <position position="463"/>
    </location>
    <ligand>
        <name>heme</name>
        <dbReference type="ChEBI" id="CHEBI:30413"/>
    </ligand>
    <ligandPart>
        <name>Fe</name>
        <dbReference type="ChEBI" id="CHEBI:18248"/>
    </ligandPart>
</feature>
<evidence type="ECO:0000313" key="4">
    <source>
        <dbReference type="Proteomes" id="UP000799428"/>
    </source>
</evidence>
<dbReference type="Gene3D" id="1.10.630.10">
    <property type="entry name" value="Cytochrome P450"/>
    <property type="match status" value="1"/>
</dbReference>
<dbReference type="CDD" id="cd11060">
    <property type="entry name" value="CYP57A1-like"/>
    <property type="match status" value="1"/>
</dbReference>
<gene>
    <name evidence="3" type="ORF">K504DRAFT_377876</name>
</gene>
<keyword evidence="4" id="KW-1185">Reference proteome</keyword>
<dbReference type="InterPro" id="IPR050121">
    <property type="entry name" value="Cytochrome_P450_monoxygenase"/>
</dbReference>
<dbReference type="GO" id="GO:0004497">
    <property type="term" value="F:monooxygenase activity"/>
    <property type="evidence" value="ECO:0007669"/>
    <property type="project" value="InterPro"/>
</dbReference>
<dbReference type="PRINTS" id="PR00463">
    <property type="entry name" value="EP450I"/>
</dbReference>
<dbReference type="InterPro" id="IPR002401">
    <property type="entry name" value="Cyt_P450_E_grp-I"/>
</dbReference>
<dbReference type="EMBL" id="MU005769">
    <property type="protein sequence ID" value="KAF2710606.1"/>
    <property type="molecule type" value="Genomic_DNA"/>
</dbReference>
<dbReference type="PRINTS" id="PR00385">
    <property type="entry name" value="P450"/>
</dbReference>
<dbReference type="SUPFAM" id="SSF48264">
    <property type="entry name" value="Cytochrome P450"/>
    <property type="match status" value="1"/>
</dbReference>
<keyword evidence="2" id="KW-0472">Membrane</keyword>
<keyword evidence="1" id="KW-0349">Heme</keyword>
<dbReference type="GO" id="GO:0005506">
    <property type="term" value="F:iron ion binding"/>
    <property type="evidence" value="ECO:0007669"/>
    <property type="project" value="InterPro"/>
</dbReference>
<dbReference type="OrthoDB" id="3934656at2759"/>
<dbReference type="PANTHER" id="PTHR24305">
    <property type="entry name" value="CYTOCHROME P450"/>
    <property type="match status" value="1"/>
</dbReference>
<evidence type="ECO:0000256" key="2">
    <source>
        <dbReference type="SAM" id="Phobius"/>
    </source>
</evidence>
<evidence type="ECO:0000256" key="1">
    <source>
        <dbReference type="PIRSR" id="PIRSR602401-1"/>
    </source>
</evidence>
<reference evidence="3" key="1">
    <citation type="journal article" date="2020" name="Stud. Mycol.">
        <title>101 Dothideomycetes genomes: a test case for predicting lifestyles and emergence of pathogens.</title>
        <authorList>
            <person name="Haridas S."/>
            <person name="Albert R."/>
            <person name="Binder M."/>
            <person name="Bloem J."/>
            <person name="Labutti K."/>
            <person name="Salamov A."/>
            <person name="Andreopoulos B."/>
            <person name="Baker S."/>
            <person name="Barry K."/>
            <person name="Bills G."/>
            <person name="Bluhm B."/>
            <person name="Cannon C."/>
            <person name="Castanera R."/>
            <person name="Culley D."/>
            <person name="Daum C."/>
            <person name="Ezra D."/>
            <person name="Gonzalez J."/>
            <person name="Henrissat B."/>
            <person name="Kuo A."/>
            <person name="Liang C."/>
            <person name="Lipzen A."/>
            <person name="Lutzoni F."/>
            <person name="Magnuson J."/>
            <person name="Mondo S."/>
            <person name="Nolan M."/>
            <person name="Ohm R."/>
            <person name="Pangilinan J."/>
            <person name="Park H.-J."/>
            <person name="Ramirez L."/>
            <person name="Alfaro M."/>
            <person name="Sun H."/>
            <person name="Tritt A."/>
            <person name="Yoshinaga Y."/>
            <person name="Zwiers L.-H."/>
            <person name="Turgeon B."/>
            <person name="Goodwin S."/>
            <person name="Spatafora J."/>
            <person name="Crous P."/>
            <person name="Grigoriev I."/>
        </authorList>
    </citation>
    <scope>NUCLEOTIDE SEQUENCE</scope>
    <source>
        <strain evidence="3">CBS 279.74</strain>
    </source>
</reference>
<dbReference type="InterPro" id="IPR001128">
    <property type="entry name" value="Cyt_P450"/>
</dbReference>
<comment type="cofactor">
    <cofactor evidence="1">
        <name>heme</name>
        <dbReference type="ChEBI" id="CHEBI:30413"/>
    </cofactor>
</comment>
<dbReference type="InterPro" id="IPR036396">
    <property type="entry name" value="Cyt_P450_sf"/>
</dbReference>
<dbReference type="Proteomes" id="UP000799428">
    <property type="component" value="Unassembled WGS sequence"/>
</dbReference>
<evidence type="ECO:0000313" key="3">
    <source>
        <dbReference type="EMBL" id="KAF2710606.1"/>
    </source>
</evidence>
<keyword evidence="1" id="KW-0408">Iron</keyword>